<proteinExistence type="predicted"/>
<evidence type="ECO:0000313" key="3">
    <source>
        <dbReference type="Proteomes" id="UP000054721"/>
    </source>
</evidence>
<dbReference type="EMBL" id="JYDW01001335">
    <property type="protein sequence ID" value="KRZ47126.1"/>
    <property type="molecule type" value="Genomic_DNA"/>
</dbReference>
<comment type="caution">
    <text evidence="2">The sequence shown here is derived from an EMBL/GenBank/DDBJ whole genome shotgun (WGS) entry which is preliminary data.</text>
</comment>
<reference evidence="2 3" key="1">
    <citation type="submission" date="2015-05" db="EMBL/GenBank/DDBJ databases">
        <title>Evolution of Trichinella species and genotypes.</title>
        <authorList>
            <person name="Korhonen P.K."/>
            <person name="Edoardo P."/>
            <person name="Giuseppe L.R."/>
            <person name="Gasser R.B."/>
        </authorList>
    </citation>
    <scope>NUCLEOTIDE SEQUENCE [LARGE SCALE GENOMIC DNA]</scope>
    <source>
        <strain evidence="2">ISS10</strain>
    </source>
</reference>
<evidence type="ECO:0000256" key="1">
    <source>
        <dbReference type="SAM" id="MobiDB-lite"/>
    </source>
</evidence>
<evidence type="ECO:0000313" key="2">
    <source>
        <dbReference type="EMBL" id="KRZ47126.1"/>
    </source>
</evidence>
<name>A0A0V1KIP9_9BILA</name>
<feature type="compositionally biased region" description="Basic and acidic residues" evidence="1">
    <location>
        <begin position="38"/>
        <end position="50"/>
    </location>
</feature>
<keyword evidence="3" id="KW-1185">Reference proteome</keyword>
<gene>
    <name evidence="2" type="ORF">T02_14708</name>
</gene>
<dbReference type="AlphaFoldDB" id="A0A0V1KIP9"/>
<feature type="compositionally biased region" description="Basic and acidic residues" evidence="1">
    <location>
        <begin position="1"/>
        <end position="13"/>
    </location>
</feature>
<protein>
    <submittedName>
        <fullName evidence="2">Uncharacterized protein</fullName>
    </submittedName>
</protein>
<accession>A0A0V1KIP9</accession>
<sequence>MRKVKLSEEEWRGDIPASEESTEEPEYHLFVTGSEGCRSSEKRSGTKVDVEGNLSNVGVP</sequence>
<dbReference type="Proteomes" id="UP000054721">
    <property type="component" value="Unassembled WGS sequence"/>
</dbReference>
<organism evidence="2 3">
    <name type="scientific">Trichinella nativa</name>
    <dbReference type="NCBI Taxonomy" id="6335"/>
    <lineage>
        <taxon>Eukaryota</taxon>
        <taxon>Metazoa</taxon>
        <taxon>Ecdysozoa</taxon>
        <taxon>Nematoda</taxon>
        <taxon>Enoplea</taxon>
        <taxon>Dorylaimia</taxon>
        <taxon>Trichinellida</taxon>
        <taxon>Trichinellidae</taxon>
        <taxon>Trichinella</taxon>
    </lineage>
</organism>
<feature type="region of interest" description="Disordered" evidence="1">
    <location>
        <begin position="1"/>
        <end position="60"/>
    </location>
</feature>